<protein>
    <submittedName>
        <fullName evidence="2">MJ0042 family finger-like domain-containing protein</fullName>
    </submittedName>
</protein>
<evidence type="ECO:0000259" key="1">
    <source>
        <dbReference type="Pfam" id="PF13717"/>
    </source>
</evidence>
<dbReference type="NCBIfam" id="TIGR02098">
    <property type="entry name" value="MJ0042_CXXC"/>
    <property type="match status" value="1"/>
</dbReference>
<feature type="domain" description="Zinc finger/thioredoxin putative" evidence="1">
    <location>
        <begin position="1"/>
        <end position="35"/>
    </location>
</feature>
<dbReference type="STRING" id="1121391.SAMN02745206_00653"/>
<dbReference type="RefSeq" id="WP_073036916.1">
    <property type="nucleotide sequence ID" value="NZ_FQVB01000006.1"/>
</dbReference>
<evidence type="ECO:0000313" key="2">
    <source>
        <dbReference type="EMBL" id="SHE67901.1"/>
    </source>
</evidence>
<organism evidence="2 3">
    <name type="scientific">Desulfacinum infernum DSM 9756</name>
    <dbReference type="NCBI Taxonomy" id="1121391"/>
    <lineage>
        <taxon>Bacteria</taxon>
        <taxon>Pseudomonadati</taxon>
        <taxon>Thermodesulfobacteriota</taxon>
        <taxon>Syntrophobacteria</taxon>
        <taxon>Syntrophobacterales</taxon>
        <taxon>Syntrophobacteraceae</taxon>
        <taxon>Desulfacinum</taxon>
    </lineage>
</organism>
<evidence type="ECO:0000313" key="3">
    <source>
        <dbReference type="Proteomes" id="UP000184076"/>
    </source>
</evidence>
<sequence length="214" mass="24331">MKIRCEGCRASFSIPDDKLPPGKAVRVACPRCQNAIVVKNSKQPEGTSFEEPSLVPDHDDLEEDLFLDTLHEGGMTALICTAEPQRAERLGQLLSELGFRAIAEPDPDRAVRRLRHGGYELVVLEEPAGPEDRAHVLVGFVKNLPMAQRRESFFCLITDRERSMDSFAAFRQQVDLIIHPADLEKAKVLLEREMKSRKKFYRMFQEALNERGRL</sequence>
<gene>
    <name evidence="2" type="ORF">SAMN02745206_00653</name>
</gene>
<dbReference type="AlphaFoldDB" id="A0A1M4VG14"/>
<reference evidence="3" key="1">
    <citation type="submission" date="2016-11" db="EMBL/GenBank/DDBJ databases">
        <authorList>
            <person name="Varghese N."/>
            <person name="Submissions S."/>
        </authorList>
    </citation>
    <scope>NUCLEOTIDE SEQUENCE [LARGE SCALE GENOMIC DNA]</scope>
    <source>
        <strain evidence="3">DSM 9756</strain>
    </source>
</reference>
<keyword evidence="3" id="KW-1185">Reference proteome</keyword>
<dbReference type="Proteomes" id="UP000184076">
    <property type="component" value="Unassembled WGS sequence"/>
</dbReference>
<dbReference type="InterPro" id="IPR011723">
    <property type="entry name" value="Znf/thioredoxin_put"/>
</dbReference>
<accession>A0A1M4VG14</accession>
<name>A0A1M4VG14_9BACT</name>
<proteinExistence type="predicted"/>
<dbReference type="Pfam" id="PF13717">
    <property type="entry name" value="Zn_ribbon_4"/>
    <property type="match status" value="1"/>
</dbReference>
<dbReference type="EMBL" id="FQVB01000006">
    <property type="protein sequence ID" value="SHE67901.1"/>
    <property type="molecule type" value="Genomic_DNA"/>
</dbReference>